<organism evidence="1 2">
    <name type="scientific">Panicum virgatum</name>
    <name type="common">Blackwell switchgrass</name>
    <dbReference type="NCBI Taxonomy" id="38727"/>
    <lineage>
        <taxon>Eukaryota</taxon>
        <taxon>Viridiplantae</taxon>
        <taxon>Streptophyta</taxon>
        <taxon>Embryophyta</taxon>
        <taxon>Tracheophyta</taxon>
        <taxon>Spermatophyta</taxon>
        <taxon>Magnoliopsida</taxon>
        <taxon>Liliopsida</taxon>
        <taxon>Poales</taxon>
        <taxon>Poaceae</taxon>
        <taxon>PACMAD clade</taxon>
        <taxon>Panicoideae</taxon>
        <taxon>Panicodae</taxon>
        <taxon>Paniceae</taxon>
        <taxon>Panicinae</taxon>
        <taxon>Panicum</taxon>
        <taxon>Panicum sect. Hiantes</taxon>
    </lineage>
</organism>
<protein>
    <recommendedName>
        <fullName evidence="3">CCHC-type domain-containing protein</fullName>
    </recommendedName>
</protein>
<dbReference type="Proteomes" id="UP000823388">
    <property type="component" value="Chromosome 6K"/>
</dbReference>
<dbReference type="EMBL" id="CM029047">
    <property type="protein sequence ID" value="KAG2583390.1"/>
    <property type="molecule type" value="Genomic_DNA"/>
</dbReference>
<reference evidence="1" key="1">
    <citation type="submission" date="2020-05" db="EMBL/GenBank/DDBJ databases">
        <title>WGS assembly of Panicum virgatum.</title>
        <authorList>
            <person name="Lovell J.T."/>
            <person name="Jenkins J."/>
            <person name="Shu S."/>
            <person name="Juenger T.E."/>
            <person name="Schmutz J."/>
        </authorList>
    </citation>
    <scope>NUCLEOTIDE SEQUENCE</scope>
    <source>
        <strain evidence="1">AP13</strain>
    </source>
</reference>
<name>A0A8T0REA0_PANVG</name>
<gene>
    <name evidence="1" type="ORF">PVAP13_6KG226506</name>
</gene>
<dbReference type="AlphaFoldDB" id="A0A8T0REA0"/>
<evidence type="ECO:0000313" key="2">
    <source>
        <dbReference type="Proteomes" id="UP000823388"/>
    </source>
</evidence>
<evidence type="ECO:0000313" key="1">
    <source>
        <dbReference type="EMBL" id="KAG2583390.1"/>
    </source>
</evidence>
<proteinExistence type="predicted"/>
<comment type="caution">
    <text evidence="1">The sequence shown here is derived from an EMBL/GenBank/DDBJ whole genome shotgun (WGS) entry which is preliminary data.</text>
</comment>
<accession>A0A8T0REA0</accession>
<keyword evidence="2" id="KW-1185">Reference proteome</keyword>
<sequence length="213" mass="24155">MDHPIHPKLVYLLGRTWPAISFCCCCKKLCTYDGCQVLLAVNYEGLLSTIEPFDGTNFPKWNKEVHAVLKVLGLDYALCDNEPIAPAANAESYDEQIKKFNSNLEKWKHSNKLGKMIINQSISVAIRGVLPCIKNDGELSAKEFLNSIEENYEVDYANFLINKSCTSHYDGQNGSMYDMAAELKTRSCKFCQSPGHIMKQCLEFKEWNENKGH</sequence>
<evidence type="ECO:0008006" key="3">
    <source>
        <dbReference type="Google" id="ProtNLM"/>
    </source>
</evidence>